<keyword evidence="6" id="KW-0206">Cytoskeleton</keyword>
<dbReference type="Gene3D" id="3.90.640.10">
    <property type="entry name" value="Actin, Chain A, domain 4"/>
    <property type="match status" value="1"/>
</dbReference>
<dbReference type="OrthoDB" id="6220758at2759"/>
<dbReference type="InterPro" id="IPR004000">
    <property type="entry name" value="Actin"/>
</dbReference>
<dbReference type="EMBL" id="AMQN01005564">
    <property type="status" value="NOT_ANNOTATED_CDS"/>
    <property type="molecule type" value="Genomic_DNA"/>
</dbReference>
<dbReference type="InterPro" id="IPR043129">
    <property type="entry name" value="ATPase_NBD"/>
</dbReference>
<dbReference type="FunFam" id="2.30.36.70:FF:000003">
    <property type="entry name" value="Actin-related protein 6"/>
    <property type="match status" value="1"/>
</dbReference>
<reference evidence="10" key="3">
    <citation type="submission" date="2015-06" db="UniProtKB">
        <authorList>
            <consortium name="EnsemblMetazoa"/>
        </authorList>
    </citation>
    <scope>IDENTIFICATION</scope>
</reference>
<organism evidence="9">
    <name type="scientific">Capitella teleta</name>
    <name type="common">Polychaete worm</name>
    <dbReference type="NCBI Taxonomy" id="283909"/>
    <lineage>
        <taxon>Eukaryota</taxon>
        <taxon>Metazoa</taxon>
        <taxon>Spiralia</taxon>
        <taxon>Lophotrochozoa</taxon>
        <taxon>Annelida</taxon>
        <taxon>Polychaeta</taxon>
        <taxon>Sedentaria</taxon>
        <taxon>Scolecida</taxon>
        <taxon>Capitellidae</taxon>
        <taxon>Capitella</taxon>
    </lineage>
</organism>
<dbReference type="STRING" id="283909.R7UZH5"/>
<keyword evidence="11" id="KW-1185">Reference proteome</keyword>
<sequence length="395" mass="45133">MASATVVLDNGAYCAKIGTAEDSEPKLVPNCVVKAKNVRNRVFIGDQVEECKDLSGLYYLLPFQKGYLVNWEIERQVWDHMFGKDGLQVDFGDTNLVVTEPYFNFSAIRESFYEVLFEEYQFKSVFSANPSFLCQYKNSKLYPEDALCTLVIDSGYSFTYIVPYHKENIVREGMKRINIGGKVLTNHLKEVISYRQLMVMDETYVINQLKEDVCYVADDFYKHMEIAKHRGKENTVCQEYVLPDYTQVKRGHVRSENQPITGSEQIIRMNNERFAIPEALFHPSDVGVQEMGIAESVVHAISCTPEKMHAHLYKNIVLSGGNCVLPGFENRIYSEIRSMAPSMFDVKIRKSKNPVTLPWEGGVEIAKDPTFSERVISQAQYNEGGLAYCMEHFTV</sequence>
<dbReference type="CDD" id="cd10210">
    <property type="entry name" value="ASKHA_NBD_Arp6"/>
    <property type="match status" value="1"/>
</dbReference>
<evidence type="ECO:0000313" key="11">
    <source>
        <dbReference type="Proteomes" id="UP000014760"/>
    </source>
</evidence>
<dbReference type="FunFam" id="3.90.640.10:FF:000014">
    <property type="entry name" value="Putative actin-related protein 6"/>
    <property type="match status" value="1"/>
</dbReference>
<keyword evidence="7" id="KW-0539">Nucleus</keyword>
<proteinExistence type="inferred from homology"/>
<evidence type="ECO:0000256" key="2">
    <source>
        <dbReference type="ARBA" id="ARBA00004123"/>
    </source>
</evidence>
<dbReference type="Proteomes" id="UP000014760">
    <property type="component" value="Unassembled WGS sequence"/>
</dbReference>
<reference evidence="9 11" key="2">
    <citation type="journal article" date="2013" name="Nature">
        <title>Insights into bilaterian evolution from three spiralian genomes.</title>
        <authorList>
            <person name="Simakov O."/>
            <person name="Marletaz F."/>
            <person name="Cho S.J."/>
            <person name="Edsinger-Gonzales E."/>
            <person name="Havlak P."/>
            <person name="Hellsten U."/>
            <person name="Kuo D.H."/>
            <person name="Larsson T."/>
            <person name="Lv J."/>
            <person name="Arendt D."/>
            <person name="Savage R."/>
            <person name="Osoegawa K."/>
            <person name="de Jong P."/>
            <person name="Grimwood J."/>
            <person name="Chapman J.A."/>
            <person name="Shapiro H."/>
            <person name="Aerts A."/>
            <person name="Otillar R.P."/>
            <person name="Terry A.Y."/>
            <person name="Boore J.L."/>
            <person name="Grigoriev I.V."/>
            <person name="Lindberg D.R."/>
            <person name="Seaver E.C."/>
            <person name="Weisblat D.A."/>
            <person name="Putnam N.H."/>
            <person name="Rokhsar D.S."/>
        </authorList>
    </citation>
    <scope>NUCLEOTIDE SEQUENCE</scope>
    <source>
        <strain evidence="9 11">I ESC-2004</strain>
    </source>
</reference>
<dbReference type="SMART" id="SM00268">
    <property type="entry name" value="ACTIN"/>
    <property type="match status" value="1"/>
</dbReference>
<evidence type="ECO:0000313" key="9">
    <source>
        <dbReference type="EMBL" id="ELU11988.1"/>
    </source>
</evidence>
<name>R7UZH5_CAPTE</name>
<evidence type="ECO:0000256" key="1">
    <source>
        <dbReference type="ARBA" id="ARBA00003520"/>
    </source>
</evidence>
<protein>
    <recommendedName>
        <fullName evidence="8">Actin-related protein 6</fullName>
    </recommendedName>
</protein>
<dbReference type="HOGENOM" id="CLU_027965_1_1_1"/>
<dbReference type="SUPFAM" id="SSF53067">
    <property type="entry name" value="Actin-like ATPase domain"/>
    <property type="match status" value="2"/>
</dbReference>
<gene>
    <name evidence="9" type="ORF">CAPTEDRAFT_183790</name>
</gene>
<reference evidence="11" key="1">
    <citation type="submission" date="2012-12" db="EMBL/GenBank/DDBJ databases">
        <authorList>
            <person name="Hellsten U."/>
            <person name="Grimwood J."/>
            <person name="Chapman J.A."/>
            <person name="Shapiro H."/>
            <person name="Aerts A."/>
            <person name="Otillar R.P."/>
            <person name="Terry A.Y."/>
            <person name="Boore J.L."/>
            <person name="Simakov O."/>
            <person name="Marletaz F."/>
            <person name="Cho S.-J."/>
            <person name="Edsinger-Gonzales E."/>
            <person name="Havlak P."/>
            <person name="Kuo D.-H."/>
            <person name="Larsson T."/>
            <person name="Lv J."/>
            <person name="Arendt D."/>
            <person name="Savage R."/>
            <person name="Osoegawa K."/>
            <person name="de Jong P."/>
            <person name="Lindberg D.R."/>
            <person name="Seaver E.C."/>
            <person name="Weisblat D.A."/>
            <person name="Putnam N.H."/>
            <person name="Grigoriev I.V."/>
            <person name="Rokhsar D.S."/>
        </authorList>
    </citation>
    <scope>NUCLEOTIDE SEQUENCE</scope>
    <source>
        <strain evidence="11">I ESC-2004</strain>
    </source>
</reference>
<dbReference type="EMBL" id="KB296270">
    <property type="protein sequence ID" value="ELU11988.1"/>
    <property type="molecule type" value="Genomic_DNA"/>
</dbReference>
<evidence type="ECO:0000313" key="10">
    <source>
        <dbReference type="EnsemblMetazoa" id="CapteP183790"/>
    </source>
</evidence>
<dbReference type="AlphaFoldDB" id="R7UZH5"/>
<evidence type="ECO:0000256" key="6">
    <source>
        <dbReference type="ARBA" id="ARBA00023212"/>
    </source>
</evidence>
<comment type="subcellular location">
    <subcellularLocation>
        <location evidence="3">Cytoplasm</location>
        <location evidence="3">Cytoskeleton</location>
    </subcellularLocation>
    <subcellularLocation>
        <location evidence="2">Nucleus</location>
    </subcellularLocation>
</comment>
<dbReference type="Gene3D" id="2.30.36.70">
    <property type="entry name" value="Actin, Chain A, domain 2"/>
    <property type="match status" value="1"/>
</dbReference>
<evidence type="ECO:0000256" key="5">
    <source>
        <dbReference type="ARBA" id="ARBA00022490"/>
    </source>
</evidence>
<evidence type="ECO:0000256" key="8">
    <source>
        <dbReference type="ARBA" id="ARBA00074635"/>
    </source>
</evidence>
<dbReference type="GO" id="GO:0005856">
    <property type="term" value="C:cytoskeleton"/>
    <property type="evidence" value="ECO:0007669"/>
    <property type="project" value="UniProtKB-SubCell"/>
</dbReference>
<evidence type="ECO:0000256" key="3">
    <source>
        <dbReference type="ARBA" id="ARBA00004245"/>
    </source>
</evidence>
<dbReference type="Pfam" id="PF00022">
    <property type="entry name" value="Actin"/>
    <property type="match status" value="1"/>
</dbReference>
<keyword evidence="5" id="KW-0963">Cytoplasm</keyword>
<evidence type="ECO:0000256" key="4">
    <source>
        <dbReference type="ARBA" id="ARBA00005665"/>
    </source>
</evidence>
<dbReference type="PANTHER" id="PTHR11937">
    <property type="entry name" value="ACTIN"/>
    <property type="match status" value="1"/>
</dbReference>
<comment type="function">
    <text evidence="1">Actins are highly conserved proteins that are involved in various types of cell motility and are ubiquitously expressed in all eukaryotic cells.</text>
</comment>
<comment type="similarity">
    <text evidence="4">Belongs to the actin family. ARP6 subfamily.</text>
</comment>
<dbReference type="OMA" id="FFEEYEC"/>
<evidence type="ECO:0000256" key="7">
    <source>
        <dbReference type="ARBA" id="ARBA00023242"/>
    </source>
</evidence>
<dbReference type="FunCoup" id="R7UZH5">
    <property type="interactions" value="532"/>
</dbReference>
<dbReference type="EnsemblMetazoa" id="CapteT183790">
    <property type="protein sequence ID" value="CapteP183790"/>
    <property type="gene ID" value="CapteG183790"/>
</dbReference>
<dbReference type="Gene3D" id="3.30.420.40">
    <property type="match status" value="2"/>
</dbReference>
<dbReference type="GO" id="GO:0005634">
    <property type="term" value="C:nucleus"/>
    <property type="evidence" value="ECO:0007669"/>
    <property type="project" value="UniProtKB-SubCell"/>
</dbReference>
<accession>R7UZH5</accession>